<evidence type="ECO:0000313" key="2">
    <source>
        <dbReference type="Proteomes" id="UP000709959"/>
    </source>
</evidence>
<dbReference type="AlphaFoldDB" id="A0A936F447"/>
<name>A0A936F447_9BACT</name>
<reference evidence="1 2" key="1">
    <citation type="submission" date="2020-10" db="EMBL/GenBank/DDBJ databases">
        <title>Connecting structure to function with the recovery of over 1000 high-quality activated sludge metagenome-assembled genomes encoding full-length rRNA genes using long-read sequencing.</title>
        <authorList>
            <person name="Singleton C.M."/>
            <person name="Petriglieri F."/>
            <person name="Kristensen J.M."/>
            <person name="Kirkegaard R.H."/>
            <person name="Michaelsen T.Y."/>
            <person name="Andersen M.H."/>
            <person name="Karst S.M."/>
            <person name="Dueholm M.S."/>
            <person name="Nielsen P.H."/>
            <person name="Albertsen M."/>
        </authorList>
    </citation>
    <scope>NUCLEOTIDE SEQUENCE [LARGE SCALE GENOMIC DNA]</scope>
    <source>
        <strain evidence="1">OdNE_18-Q3-R46-58_MAXAC.008</strain>
    </source>
</reference>
<organism evidence="1 2">
    <name type="scientific">Candidatus Geothrix odensensis</name>
    <dbReference type="NCBI Taxonomy" id="2954440"/>
    <lineage>
        <taxon>Bacteria</taxon>
        <taxon>Pseudomonadati</taxon>
        <taxon>Acidobacteriota</taxon>
        <taxon>Holophagae</taxon>
        <taxon>Holophagales</taxon>
        <taxon>Holophagaceae</taxon>
        <taxon>Geothrix</taxon>
    </lineage>
</organism>
<dbReference type="Proteomes" id="UP000709959">
    <property type="component" value="Unassembled WGS sequence"/>
</dbReference>
<gene>
    <name evidence="1" type="ORF">IPN91_13825</name>
</gene>
<evidence type="ECO:0000313" key="1">
    <source>
        <dbReference type="EMBL" id="MBK8573671.1"/>
    </source>
</evidence>
<sequence length="50" mass="5667">MEHTPMTLLEPLLAHRGWTFNWEGADLVLTLPGWVQPTAVIVAIQDRLLD</sequence>
<accession>A0A936F447</accession>
<proteinExistence type="predicted"/>
<comment type="caution">
    <text evidence="1">The sequence shown here is derived from an EMBL/GenBank/DDBJ whole genome shotgun (WGS) entry which is preliminary data.</text>
</comment>
<protein>
    <submittedName>
        <fullName evidence="1">Uncharacterized protein</fullName>
    </submittedName>
</protein>
<dbReference type="EMBL" id="JADKCH010000026">
    <property type="protein sequence ID" value="MBK8573671.1"/>
    <property type="molecule type" value="Genomic_DNA"/>
</dbReference>